<sequence>MPIACCTLSLNGFRDPTPISKAISNLIGKHKLIRIAHCKIEKRFKEIDRCNRQGQGLLSWLGATRSQSQVQRGRWSQSKNGQSPVW</sequence>
<dbReference type="HOGENOM" id="CLU_2494846_0_0_5"/>
<accession>M9R917</accession>
<evidence type="ECO:0000313" key="1">
    <source>
        <dbReference type="EMBL" id="AGI68707.1"/>
    </source>
</evidence>
<dbReference type="KEGG" id="oat:OAN307_c31780"/>
<keyword evidence="2" id="KW-1185">Reference proteome</keyword>
<gene>
    <name evidence="1" type="ORF">OAN307_c31780</name>
</gene>
<name>M9R917_9RHOB</name>
<evidence type="ECO:0000313" key="2">
    <source>
        <dbReference type="Proteomes" id="UP000005307"/>
    </source>
</evidence>
<dbReference type="Proteomes" id="UP000005307">
    <property type="component" value="Chromosome"/>
</dbReference>
<reference evidence="1 2" key="1">
    <citation type="journal article" date="2013" name="PLoS ONE">
        <title>Poles Apart: Arctic and Antarctic Octadecabacter strains Share High Genome Plasticity and a New Type of Xanthorhodopsin.</title>
        <authorList>
            <person name="Vollmers J."/>
            <person name="Voget S."/>
            <person name="Dietrich S."/>
            <person name="Gollnow K."/>
            <person name="Smits M."/>
            <person name="Meyer K."/>
            <person name="Brinkhoff T."/>
            <person name="Simon M."/>
            <person name="Daniel R."/>
        </authorList>
    </citation>
    <scope>NUCLEOTIDE SEQUENCE [LARGE SCALE GENOMIC DNA]</scope>
    <source>
        <strain evidence="1 2">307</strain>
    </source>
</reference>
<protein>
    <submittedName>
        <fullName evidence="1">Uncharacterized protein</fullName>
    </submittedName>
</protein>
<dbReference type="EMBL" id="CP003740">
    <property type="protein sequence ID" value="AGI68707.1"/>
    <property type="molecule type" value="Genomic_DNA"/>
</dbReference>
<organism evidence="1 2">
    <name type="scientific">Octadecabacter antarcticus 307</name>
    <dbReference type="NCBI Taxonomy" id="391626"/>
    <lineage>
        <taxon>Bacteria</taxon>
        <taxon>Pseudomonadati</taxon>
        <taxon>Pseudomonadota</taxon>
        <taxon>Alphaproteobacteria</taxon>
        <taxon>Rhodobacterales</taxon>
        <taxon>Roseobacteraceae</taxon>
        <taxon>Octadecabacter</taxon>
    </lineage>
</organism>
<dbReference type="AlphaFoldDB" id="M9R917"/>
<proteinExistence type="predicted"/>